<dbReference type="STRING" id="1121922.GCA_000428905_01722"/>
<proteinExistence type="predicted"/>
<keyword evidence="3" id="KW-1185">Reference proteome</keyword>
<dbReference type="PANTHER" id="PTHR37419">
    <property type="entry name" value="SERINE/THREONINE-PROTEIN KINASE TOXIN HIPA"/>
    <property type="match status" value="1"/>
</dbReference>
<dbReference type="NCBIfam" id="TIGR03071">
    <property type="entry name" value="couple_hipA"/>
    <property type="match status" value="1"/>
</dbReference>
<dbReference type="PANTHER" id="PTHR37419:SF6">
    <property type="entry name" value="KINASE HI_0665-RELATED"/>
    <property type="match status" value="1"/>
</dbReference>
<name>K6Z296_9ALTE</name>
<gene>
    <name evidence="2" type="ORF">GPAL_3453</name>
</gene>
<organism evidence="2 3">
    <name type="scientific">Brumicola pallidula DSM 14239 = ACAM 615</name>
    <dbReference type="NCBI Taxonomy" id="1121922"/>
    <lineage>
        <taxon>Bacteria</taxon>
        <taxon>Pseudomonadati</taxon>
        <taxon>Pseudomonadota</taxon>
        <taxon>Gammaproteobacteria</taxon>
        <taxon>Alteromonadales</taxon>
        <taxon>Alteromonadaceae</taxon>
        <taxon>Brumicola</taxon>
    </lineage>
</organism>
<dbReference type="RefSeq" id="WP_006014173.1">
    <property type="nucleotide sequence ID" value="NZ_AUAV01000008.1"/>
</dbReference>
<dbReference type="GO" id="GO:0004674">
    <property type="term" value="F:protein serine/threonine kinase activity"/>
    <property type="evidence" value="ECO:0007669"/>
    <property type="project" value="TreeGrafter"/>
</dbReference>
<dbReference type="GO" id="GO:0005829">
    <property type="term" value="C:cytosol"/>
    <property type="evidence" value="ECO:0007669"/>
    <property type="project" value="TreeGrafter"/>
</dbReference>
<dbReference type="Proteomes" id="UP000006251">
    <property type="component" value="Unassembled WGS sequence"/>
</dbReference>
<dbReference type="InterPro" id="IPR052028">
    <property type="entry name" value="HipA_Ser/Thr_kinase"/>
</dbReference>
<reference evidence="3" key="1">
    <citation type="journal article" date="2014" name="Environ. Microbiol.">
        <title>Comparative genomics of the marine bacterial genus Glaciecola reveals the high degree of genomic diversity and genomic characteristic for cold adaptation.</title>
        <authorList>
            <person name="Qin Q.L."/>
            <person name="Xie B.B."/>
            <person name="Yu Y."/>
            <person name="Shu Y.L."/>
            <person name="Rong J.C."/>
            <person name="Zhang Y.J."/>
            <person name="Zhao D.L."/>
            <person name="Chen X.L."/>
            <person name="Zhang X.Y."/>
            <person name="Chen B."/>
            <person name="Zhou B.C."/>
            <person name="Zhang Y.Z."/>
        </authorList>
    </citation>
    <scope>NUCLEOTIDE SEQUENCE [LARGE SCALE GENOMIC DNA]</scope>
    <source>
        <strain evidence="3">ACAM 615</strain>
    </source>
</reference>
<dbReference type="InterPro" id="IPR017508">
    <property type="entry name" value="HipA_N1"/>
</dbReference>
<sequence>MSNISRQGRVFANGKLAGLLTEYKETTGAQSYTFEYDGDYIIQSGTPIGYHFPLTNEPYVHDVLSPFFTNLVSEGWVRVFQASKARLDKRDDFGLLLANGGDLIGAISVQPNNKDMQQ</sequence>
<dbReference type="AlphaFoldDB" id="K6Z296"/>
<comment type="caution">
    <text evidence="2">The sequence shown here is derived from an EMBL/GenBank/DDBJ whole genome shotgun (WGS) entry which is preliminary data.</text>
</comment>
<evidence type="ECO:0000313" key="3">
    <source>
        <dbReference type="Proteomes" id="UP000006251"/>
    </source>
</evidence>
<evidence type="ECO:0000313" key="2">
    <source>
        <dbReference type="EMBL" id="GAC30301.1"/>
    </source>
</evidence>
<dbReference type="Pfam" id="PF13657">
    <property type="entry name" value="Couple_hipA"/>
    <property type="match status" value="1"/>
</dbReference>
<dbReference type="EMBL" id="BAEQ01000054">
    <property type="protein sequence ID" value="GAC30301.1"/>
    <property type="molecule type" value="Genomic_DNA"/>
</dbReference>
<feature type="domain" description="HipA N-terminal subdomain 1" evidence="1">
    <location>
        <begin position="9"/>
        <end position="109"/>
    </location>
</feature>
<protein>
    <recommendedName>
        <fullName evidence="1">HipA N-terminal subdomain 1 domain-containing protein</fullName>
    </recommendedName>
</protein>
<evidence type="ECO:0000259" key="1">
    <source>
        <dbReference type="Pfam" id="PF13657"/>
    </source>
</evidence>
<dbReference type="OrthoDB" id="196808at2"/>
<accession>K6Z296</accession>